<evidence type="ECO:0000313" key="2">
    <source>
        <dbReference type="EMBL" id="MDR6241503.1"/>
    </source>
</evidence>
<gene>
    <name evidence="2" type="ORF">HNQ88_004590</name>
</gene>
<keyword evidence="1" id="KW-0812">Transmembrane</keyword>
<sequence>MYGTIIGFTLLFLCTVLIAYWLYVTREDFENKAKAYHKEAEGKPYKKYLKNLKLGNLYTIPMRCNLFLQDDHIQVISYIKLFKRQYYQSVYELRMNGEGSFIPHDIDIKNVKLKQRTLDQGLEFSFDISYPPKTPFVSSYTEIILYDLDKQTRVEVLDMFEKVKI</sequence>
<proteinExistence type="predicted"/>
<comment type="caution">
    <text evidence="2">The sequence shown here is derived from an EMBL/GenBank/DDBJ whole genome shotgun (WGS) entry which is preliminary data.</text>
</comment>
<protein>
    <submittedName>
        <fullName evidence="2">Uncharacterized protein</fullName>
    </submittedName>
</protein>
<dbReference type="AlphaFoldDB" id="A0AAE3XRN7"/>
<reference evidence="2" key="1">
    <citation type="submission" date="2023-07" db="EMBL/GenBank/DDBJ databases">
        <title>Genomic Encyclopedia of Type Strains, Phase IV (KMG-IV): sequencing the most valuable type-strain genomes for metagenomic binning, comparative biology and taxonomic classification.</title>
        <authorList>
            <person name="Goeker M."/>
        </authorList>
    </citation>
    <scope>NUCLEOTIDE SEQUENCE</scope>
    <source>
        <strain evidence="2">DSM 26174</strain>
    </source>
</reference>
<feature type="transmembrane region" description="Helical" evidence="1">
    <location>
        <begin position="6"/>
        <end position="24"/>
    </location>
</feature>
<dbReference type="EMBL" id="JAVDQD010000009">
    <property type="protein sequence ID" value="MDR6241503.1"/>
    <property type="molecule type" value="Genomic_DNA"/>
</dbReference>
<keyword evidence="3" id="KW-1185">Reference proteome</keyword>
<keyword evidence="1" id="KW-1133">Transmembrane helix</keyword>
<organism evidence="2 3">
    <name type="scientific">Aureibacter tunicatorum</name>
    <dbReference type="NCBI Taxonomy" id="866807"/>
    <lineage>
        <taxon>Bacteria</taxon>
        <taxon>Pseudomonadati</taxon>
        <taxon>Bacteroidota</taxon>
        <taxon>Cytophagia</taxon>
        <taxon>Cytophagales</taxon>
        <taxon>Persicobacteraceae</taxon>
        <taxon>Aureibacter</taxon>
    </lineage>
</organism>
<dbReference type="RefSeq" id="WP_309942331.1">
    <property type="nucleotide sequence ID" value="NZ_AP025307.1"/>
</dbReference>
<evidence type="ECO:0000256" key="1">
    <source>
        <dbReference type="SAM" id="Phobius"/>
    </source>
</evidence>
<dbReference type="Proteomes" id="UP001185092">
    <property type="component" value="Unassembled WGS sequence"/>
</dbReference>
<keyword evidence="1" id="KW-0472">Membrane</keyword>
<evidence type="ECO:0000313" key="3">
    <source>
        <dbReference type="Proteomes" id="UP001185092"/>
    </source>
</evidence>
<accession>A0AAE3XRN7</accession>
<name>A0AAE3XRN7_9BACT</name>